<dbReference type="EMBL" id="KI925465">
    <property type="protein sequence ID" value="ETW75711.1"/>
    <property type="molecule type" value="Genomic_DNA"/>
</dbReference>
<accession>W4JS50</accession>
<organism evidence="2 3">
    <name type="scientific">Heterobasidion irregulare (strain TC 32-1)</name>
    <dbReference type="NCBI Taxonomy" id="747525"/>
    <lineage>
        <taxon>Eukaryota</taxon>
        <taxon>Fungi</taxon>
        <taxon>Dikarya</taxon>
        <taxon>Basidiomycota</taxon>
        <taxon>Agaricomycotina</taxon>
        <taxon>Agaricomycetes</taxon>
        <taxon>Russulales</taxon>
        <taxon>Bondarzewiaceae</taxon>
        <taxon>Heterobasidion</taxon>
        <taxon>Heterobasidion annosum species complex</taxon>
    </lineage>
</organism>
<dbReference type="Proteomes" id="UP000030671">
    <property type="component" value="Unassembled WGS sequence"/>
</dbReference>
<evidence type="ECO:0000313" key="2">
    <source>
        <dbReference type="EMBL" id="ETW75711.1"/>
    </source>
</evidence>
<dbReference type="KEGG" id="hir:HETIRDRAFT_422382"/>
<dbReference type="GeneID" id="20673806"/>
<proteinExistence type="predicted"/>
<reference evidence="2 3" key="1">
    <citation type="journal article" date="2012" name="New Phytol.">
        <title>Insight into trade-off between wood decay and parasitism from the genome of a fungal forest pathogen.</title>
        <authorList>
            <person name="Olson A."/>
            <person name="Aerts A."/>
            <person name="Asiegbu F."/>
            <person name="Belbahri L."/>
            <person name="Bouzid O."/>
            <person name="Broberg A."/>
            <person name="Canback B."/>
            <person name="Coutinho P.M."/>
            <person name="Cullen D."/>
            <person name="Dalman K."/>
            <person name="Deflorio G."/>
            <person name="van Diepen L.T."/>
            <person name="Dunand C."/>
            <person name="Duplessis S."/>
            <person name="Durling M."/>
            <person name="Gonthier P."/>
            <person name="Grimwood J."/>
            <person name="Fossdal C.G."/>
            <person name="Hansson D."/>
            <person name="Henrissat B."/>
            <person name="Hietala A."/>
            <person name="Himmelstrand K."/>
            <person name="Hoffmeister D."/>
            <person name="Hogberg N."/>
            <person name="James T.Y."/>
            <person name="Karlsson M."/>
            <person name="Kohler A."/>
            <person name="Kues U."/>
            <person name="Lee Y.H."/>
            <person name="Lin Y.C."/>
            <person name="Lind M."/>
            <person name="Lindquist E."/>
            <person name="Lombard V."/>
            <person name="Lucas S."/>
            <person name="Lunden K."/>
            <person name="Morin E."/>
            <person name="Murat C."/>
            <person name="Park J."/>
            <person name="Raffaello T."/>
            <person name="Rouze P."/>
            <person name="Salamov A."/>
            <person name="Schmutz J."/>
            <person name="Solheim H."/>
            <person name="Stahlberg J."/>
            <person name="Velez H."/>
            <person name="de Vries R.P."/>
            <person name="Wiebenga A."/>
            <person name="Woodward S."/>
            <person name="Yakovlev I."/>
            <person name="Garbelotto M."/>
            <person name="Martin F."/>
            <person name="Grigoriev I.V."/>
            <person name="Stenlid J."/>
        </authorList>
    </citation>
    <scope>NUCLEOTIDE SEQUENCE [LARGE SCALE GENOMIC DNA]</scope>
    <source>
        <strain evidence="2 3">TC 32-1</strain>
    </source>
</reference>
<dbReference type="AlphaFoldDB" id="W4JS50"/>
<dbReference type="InParanoid" id="W4JS50"/>
<feature type="region of interest" description="Disordered" evidence="1">
    <location>
        <begin position="117"/>
        <end position="160"/>
    </location>
</feature>
<gene>
    <name evidence="2" type="ORF">HETIRDRAFT_422382</name>
</gene>
<protein>
    <submittedName>
        <fullName evidence="2">Uncharacterized protein</fullName>
    </submittedName>
</protein>
<evidence type="ECO:0000256" key="1">
    <source>
        <dbReference type="SAM" id="MobiDB-lite"/>
    </source>
</evidence>
<dbReference type="HOGENOM" id="CLU_1547784_0_0_1"/>
<sequence>MGGTIATVSHTAALRTGPLHEIARQSDPASIGTRSTGHLVASLAISARSAHAVPVWDRDSMRPPHTSQPSVGPVILSAIDAHNIQAGTTLGQDPAASAGPVMPSATYARETEAGTLFGQGPEASAGPVMPSAADPHGTEASASFSQDPAALPVNDVDPDSRRVLPLPAISVRKDIPPYVMQHT</sequence>
<dbReference type="RefSeq" id="XP_009551974.1">
    <property type="nucleotide sequence ID" value="XM_009553679.1"/>
</dbReference>
<keyword evidence="3" id="KW-1185">Reference proteome</keyword>
<evidence type="ECO:0000313" key="3">
    <source>
        <dbReference type="Proteomes" id="UP000030671"/>
    </source>
</evidence>
<name>W4JS50_HETIT</name>